<organism evidence="2 3">
    <name type="scientific">Jeotgalibacillus soli</name>
    <dbReference type="NCBI Taxonomy" id="889306"/>
    <lineage>
        <taxon>Bacteria</taxon>
        <taxon>Bacillati</taxon>
        <taxon>Bacillota</taxon>
        <taxon>Bacilli</taxon>
        <taxon>Bacillales</taxon>
        <taxon>Caryophanaceae</taxon>
        <taxon>Jeotgalibacillus</taxon>
    </lineage>
</organism>
<sequence length="61" mass="7049">MDQLLRRTSIIAMILFGLMGLLFWFYYGEWSFKAMTGFGAALALFLLTIQPPKDEKQNRTS</sequence>
<gene>
    <name evidence="2" type="ORF">KP78_04830</name>
</gene>
<dbReference type="AlphaFoldDB" id="A0A0C2W7W5"/>
<evidence type="ECO:0000256" key="1">
    <source>
        <dbReference type="SAM" id="Phobius"/>
    </source>
</evidence>
<keyword evidence="3" id="KW-1185">Reference proteome</keyword>
<dbReference type="Proteomes" id="UP000031938">
    <property type="component" value="Unassembled WGS sequence"/>
</dbReference>
<dbReference type="EMBL" id="JXRP01000006">
    <property type="protein sequence ID" value="KIL52113.1"/>
    <property type="molecule type" value="Genomic_DNA"/>
</dbReference>
<evidence type="ECO:0000313" key="3">
    <source>
        <dbReference type="Proteomes" id="UP000031938"/>
    </source>
</evidence>
<dbReference type="PATRIC" id="fig|889306.3.peg.483"/>
<name>A0A0C2W7W5_9BACL</name>
<keyword evidence="1" id="KW-1133">Transmembrane helix</keyword>
<proteinExistence type="predicted"/>
<keyword evidence="1" id="KW-0472">Membrane</keyword>
<comment type="caution">
    <text evidence="2">The sequence shown here is derived from an EMBL/GenBank/DDBJ whole genome shotgun (WGS) entry which is preliminary data.</text>
</comment>
<feature type="transmembrane region" description="Helical" evidence="1">
    <location>
        <begin position="32"/>
        <end position="49"/>
    </location>
</feature>
<evidence type="ECO:0000313" key="2">
    <source>
        <dbReference type="EMBL" id="KIL52113.1"/>
    </source>
</evidence>
<protein>
    <submittedName>
        <fullName evidence="2">Uncharacterized protein</fullName>
    </submittedName>
</protein>
<dbReference type="RefSeq" id="WP_041085910.1">
    <property type="nucleotide sequence ID" value="NZ_JXRP01000006.1"/>
</dbReference>
<dbReference type="OrthoDB" id="9945765at2"/>
<feature type="transmembrane region" description="Helical" evidence="1">
    <location>
        <begin position="7"/>
        <end position="26"/>
    </location>
</feature>
<accession>A0A0C2W7W5</accession>
<reference evidence="2 3" key="1">
    <citation type="submission" date="2015-01" db="EMBL/GenBank/DDBJ databases">
        <title>Genome sequencing of Jeotgalibacillus soli.</title>
        <authorList>
            <person name="Goh K.M."/>
            <person name="Chan K.-G."/>
            <person name="Yaakop A.S."/>
            <person name="Ee R."/>
            <person name="Gan H.M."/>
            <person name="Chan C.S."/>
        </authorList>
    </citation>
    <scope>NUCLEOTIDE SEQUENCE [LARGE SCALE GENOMIC DNA]</scope>
    <source>
        <strain evidence="2 3">P9</strain>
    </source>
</reference>
<dbReference type="STRING" id="889306.KP78_04830"/>
<keyword evidence="1" id="KW-0812">Transmembrane</keyword>